<dbReference type="EMBL" id="CAJQUM010000001">
    <property type="protein sequence ID" value="CAG4883830.1"/>
    <property type="molecule type" value="Genomic_DNA"/>
</dbReference>
<keyword evidence="2" id="KW-1185">Reference proteome</keyword>
<accession>A0A916J618</accession>
<dbReference type="Proteomes" id="UP000742786">
    <property type="component" value="Unassembled WGS sequence"/>
</dbReference>
<proteinExistence type="predicted"/>
<protein>
    <submittedName>
        <fullName evidence="1">Uncharacterized protein</fullName>
    </submittedName>
</protein>
<evidence type="ECO:0000313" key="2">
    <source>
        <dbReference type="Proteomes" id="UP000742786"/>
    </source>
</evidence>
<reference evidence="1" key="1">
    <citation type="submission" date="2021-04" db="EMBL/GenBank/DDBJ databases">
        <authorList>
            <person name="Hornung B."/>
        </authorList>
    </citation>
    <scope>NUCLEOTIDE SEQUENCE</scope>
    <source>
        <strain evidence="1">G5G6</strain>
    </source>
</reference>
<gene>
    <name evidence="1" type="ORF">GTOL_11713</name>
</gene>
<evidence type="ECO:0000313" key="1">
    <source>
        <dbReference type="EMBL" id="CAG4883830.1"/>
    </source>
</evidence>
<dbReference type="AlphaFoldDB" id="A0A916J618"/>
<sequence>MRTILTRKLVRKQDEPSRRGRVYAIAFLSLLGFFGGAAAEELKIGGSGAGLGTMRLLGNEFTAANPDVTISLSLLQAPVLRGRRTVQPGR</sequence>
<organism evidence="1 2">
    <name type="scientific">Georgfuchsia toluolica</name>
    <dbReference type="NCBI Taxonomy" id="424218"/>
    <lineage>
        <taxon>Bacteria</taxon>
        <taxon>Pseudomonadati</taxon>
        <taxon>Pseudomonadota</taxon>
        <taxon>Betaproteobacteria</taxon>
        <taxon>Nitrosomonadales</taxon>
        <taxon>Sterolibacteriaceae</taxon>
        <taxon>Georgfuchsia</taxon>
    </lineage>
</organism>
<comment type="caution">
    <text evidence="1">The sequence shown here is derived from an EMBL/GenBank/DDBJ whole genome shotgun (WGS) entry which is preliminary data.</text>
</comment>
<name>A0A916J618_9PROT</name>